<feature type="transmembrane region" description="Helical" evidence="1">
    <location>
        <begin position="252"/>
        <end position="272"/>
    </location>
</feature>
<feature type="transmembrane region" description="Helical" evidence="1">
    <location>
        <begin position="85"/>
        <end position="105"/>
    </location>
</feature>
<proteinExistence type="predicted"/>
<protein>
    <recommendedName>
        <fullName evidence="2">Phosphatidic acid phosphatase type 2/haloperoxidase domain-containing protein</fullName>
    </recommendedName>
</protein>
<sequence length="295" mass="31656">MVKSVSIKATAGCCLLARANSFSLAGKCASAAAKTRTDSFRSMQIFRPRRSASIRGTNHLDNSIESSMPPPSDPSFTAHSSPNDFVTIIGKTASSFVSVSFFLLLASRRDALMVTLFIGSILNAVCSKVLKKLLNHERPATLQTNENVKLKPSDGGMPSSHAMSLGFIATVITGAIVPTYLAGFAMAAYSVLALRYRIRVHLHSFEQVVVGLVMGVGNGLLWLKYGLGLGDSNNGPVITWVKENCVSAETGLIPLAALTIPILVGVLVVGSFERRVTLWVKQNKVNSTVSRPERY</sequence>
<evidence type="ECO:0000256" key="1">
    <source>
        <dbReference type="SAM" id="Phobius"/>
    </source>
</evidence>
<gene>
    <name evidence="3" type="ORF">HJC23_005607</name>
</gene>
<dbReference type="EMBL" id="JABMIG020000094">
    <property type="protein sequence ID" value="KAL3793105.1"/>
    <property type="molecule type" value="Genomic_DNA"/>
</dbReference>
<comment type="caution">
    <text evidence="3">The sequence shown here is derived from an EMBL/GenBank/DDBJ whole genome shotgun (WGS) entry which is preliminary data.</text>
</comment>
<dbReference type="PANTHER" id="PTHR14969:SF13">
    <property type="entry name" value="AT30094P"/>
    <property type="match status" value="1"/>
</dbReference>
<evidence type="ECO:0000313" key="3">
    <source>
        <dbReference type="EMBL" id="KAL3793105.1"/>
    </source>
</evidence>
<organism evidence="3 4">
    <name type="scientific">Cyclotella cryptica</name>
    <dbReference type="NCBI Taxonomy" id="29204"/>
    <lineage>
        <taxon>Eukaryota</taxon>
        <taxon>Sar</taxon>
        <taxon>Stramenopiles</taxon>
        <taxon>Ochrophyta</taxon>
        <taxon>Bacillariophyta</taxon>
        <taxon>Coscinodiscophyceae</taxon>
        <taxon>Thalassiosirophycidae</taxon>
        <taxon>Stephanodiscales</taxon>
        <taxon>Stephanodiscaceae</taxon>
        <taxon>Cyclotella</taxon>
    </lineage>
</organism>
<dbReference type="SUPFAM" id="SSF48317">
    <property type="entry name" value="Acid phosphatase/Vanadium-dependent haloperoxidase"/>
    <property type="match status" value="1"/>
</dbReference>
<evidence type="ECO:0000259" key="2">
    <source>
        <dbReference type="SMART" id="SM00014"/>
    </source>
</evidence>
<dbReference type="Proteomes" id="UP001516023">
    <property type="component" value="Unassembled WGS sequence"/>
</dbReference>
<keyword evidence="1" id="KW-0472">Membrane</keyword>
<dbReference type="SMART" id="SM00014">
    <property type="entry name" value="acidPPc"/>
    <property type="match status" value="1"/>
</dbReference>
<feature type="transmembrane region" description="Helical" evidence="1">
    <location>
        <begin position="204"/>
        <end position="223"/>
    </location>
</feature>
<keyword evidence="1" id="KW-0812">Transmembrane</keyword>
<accession>A0ABD3PYE3</accession>
<dbReference type="AlphaFoldDB" id="A0ABD3PYE3"/>
<keyword evidence="1" id="KW-1133">Transmembrane helix</keyword>
<name>A0ABD3PYE3_9STRA</name>
<keyword evidence="4" id="KW-1185">Reference proteome</keyword>
<reference evidence="3 4" key="1">
    <citation type="journal article" date="2020" name="G3 (Bethesda)">
        <title>Improved Reference Genome for Cyclotella cryptica CCMP332, a Model for Cell Wall Morphogenesis, Salinity Adaptation, and Lipid Production in Diatoms (Bacillariophyta).</title>
        <authorList>
            <person name="Roberts W.R."/>
            <person name="Downey K.M."/>
            <person name="Ruck E.C."/>
            <person name="Traller J.C."/>
            <person name="Alverson A.J."/>
        </authorList>
    </citation>
    <scope>NUCLEOTIDE SEQUENCE [LARGE SCALE GENOMIC DNA]</scope>
    <source>
        <strain evidence="3 4">CCMP332</strain>
    </source>
</reference>
<dbReference type="InterPro" id="IPR036938">
    <property type="entry name" value="PAP2/HPO_sf"/>
</dbReference>
<feature type="transmembrane region" description="Helical" evidence="1">
    <location>
        <begin position="167"/>
        <end position="192"/>
    </location>
</feature>
<evidence type="ECO:0000313" key="4">
    <source>
        <dbReference type="Proteomes" id="UP001516023"/>
    </source>
</evidence>
<dbReference type="PANTHER" id="PTHR14969">
    <property type="entry name" value="SPHINGOSINE-1-PHOSPHATE PHOSPHOHYDROLASE"/>
    <property type="match status" value="1"/>
</dbReference>
<dbReference type="InterPro" id="IPR000326">
    <property type="entry name" value="PAP2/HPO"/>
</dbReference>
<feature type="domain" description="Phosphatidic acid phosphatase type 2/haloperoxidase" evidence="2">
    <location>
        <begin position="111"/>
        <end position="223"/>
    </location>
</feature>
<dbReference type="Pfam" id="PF01569">
    <property type="entry name" value="PAP2"/>
    <property type="match status" value="1"/>
</dbReference>